<sequence length="704" mass="81618">MDIKKLAETIDRIATHAECRLNMHQGSVDLDQIYEFFRVKPANENIRTTKEVLDVVEQRLQRRIKHIDAIELRQVIDELKKYYLYRHIKVGDDVRTIWNYIERFSEYVRPNPEDTRNKGNPISDVTLTKIIILTVWITRLGHNYDRFEHSQRLHPELWRYAYTVLYVEDHVKEALIENGILQNREEVALILFARIESRVLQYGSVRFLDHMLSEYKSTFDAETDLFAPTQKVTRKFLYHLAIKMATTTDAPVGKGYPETIGVIENIASVLLNLYDFRIDNQFQLMFLNEPIPYFQKSVFHDALYKDFQYPPESTLVMLDSILDSYQDKIEAIVGIDKQSFMIISREIIAMAIQYLKSPGALPRLAGDELCKRLRKKVQRDVVIAYLTMLSTTKCLNKEFNHPFAIEGIDDDSEWLIHVPNTEFEYFMPLPSIDCFGLYDKIKELLGHPRSWGEAFERFIQEWMTKQLGEPVHSGKYVFQGQPAESDGVAVVGNHTVVLESKTKPLTRKARSGHIGKLLLDLGGAFIDSQMQAFRTEYVMREGLLELYDQNSNNKEMVQGKCKPIAEITAPDNAVYTRISCTPFHFGVFTENTVCHNVFQALVRYSFGTTDEDLKDQFVKFEKKRQSLLALFEKLKKAYNARPDNELLDMTHRSYFLSFGLLYMLTSPETSSRSASERLLSFGSIQSGDYNSYSILKFILRPQVG</sequence>
<protein>
    <submittedName>
        <fullName evidence="1">Uncharacterized protein</fullName>
    </submittedName>
</protein>
<organism evidence="1 2">
    <name type="scientific">Alicyclobacillus fastidiosus</name>
    <dbReference type="NCBI Taxonomy" id="392011"/>
    <lineage>
        <taxon>Bacteria</taxon>
        <taxon>Bacillati</taxon>
        <taxon>Bacillota</taxon>
        <taxon>Bacilli</taxon>
        <taxon>Bacillales</taxon>
        <taxon>Alicyclobacillaceae</taxon>
        <taxon>Alicyclobacillus</taxon>
    </lineage>
</organism>
<reference evidence="1" key="1">
    <citation type="submission" date="2022-08" db="EMBL/GenBank/DDBJ databases">
        <title>Alicyclobacillus fastidiosus DSM 17978, complete genome.</title>
        <authorList>
            <person name="Wang Q."/>
            <person name="Cai R."/>
            <person name="Wang Z."/>
        </authorList>
    </citation>
    <scope>NUCLEOTIDE SEQUENCE</scope>
    <source>
        <strain evidence="1">DSM 17978</strain>
    </source>
</reference>
<dbReference type="RefSeq" id="WP_268006281.1">
    <property type="nucleotide sequence ID" value="NZ_BSUT01000001.1"/>
</dbReference>
<evidence type="ECO:0000313" key="2">
    <source>
        <dbReference type="Proteomes" id="UP001164761"/>
    </source>
</evidence>
<name>A0ABY6ZHR2_9BACL</name>
<proteinExistence type="predicted"/>
<evidence type="ECO:0000313" key="1">
    <source>
        <dbReference type="EMBL" id="WAH42399.1"/>
    </source>
</evidence>
<dbReference type="EMBL" id="CP104067">
    <property type="protein sequence ID" value="WAH42399.1"/>
    <property type="molecule type" value="Genomic_DNA"/>
</dbReference>
<dbReference type="Proteomes" id="UP001164761">
    <property type="component" value="Chromosome"/>
</dbReference>
<gene>
    <name evidence="1" type="ORF">NZD89_02520</name>
</gene>
<accession>A0ABY6ZHR2</accession>
<keyword evidence="2" id="KW-1185">Reference proteome</keyword>